<evidence type="ECO:0000313" key="2">
    <source>
        <dbReference type="EMBL" id="KAH9834457.1"/>
    </source>
</evidence>
<feature type="region of interest" description="Disordered" evidence="1">
    <location>
        <begin position="17"/>
        <end position="42"/>
    </location>
</feature>
<feature type="compositionally biased region" description="Polar residues" evidence="1">
    <location>
        <begin position="28"/>
        <end position="40"/>
    </location>
</feature>
<evidence type="ECO:0000256" key="1">
    <source>
        <dbReference type="SAM" id="MobiDB-lite"/>
    </source>
</evidence>
<keyword evidence="3" id="KW-1185">Reference proteome</keyword>
<protein>
    <submittedName>
        <fullName evidence="2">Uncharacterized protein</fullName>
    </submittedName>
</protein>
<dbReference type="Proteomes" id="UP000814176">
    <property type="component" value="Unassembled WGS sequence"/>
</dbReference>
<sequence>MAQFRIIFRAKGPQLLHEDTTVRDRTHSPSANTPSPTNRWHVSRPSYTAHEGSLAAHVAGQPHREKTAALKPAQWSPSAGPTLTLLAETCKRTGDHRRFLHRLSGRSRTDATLHGTARCPGSGKHLRPSNPCGDPRAEVWFLGREQRHRPPEHRDSFPPFRRLERGYARDRGAAPQTERRAAVPDIPIYTSDVGEATQGSSCFGNDIPSLDRSGHQTVAALSSLGRGQIPLDAITLVAVTLHPDLDTTDRKAIGTVQKTRNPVGIMRPVNPTKPGIHSEHPWTLIAPNTKPMLVVRASDIIRTWSRRSEARTAPVRRDPLTYSSITRKAVLVHISGWPRTSHDNRSGLDRQGRRVASRKAAGREPAQREAGSQSACAQRYEAHTLERNEVQGLDADAVSGQIDRGALDILYPARMDGMNIQIRYAWRRDNRNKSVHIPYGTVSHSDYACDVRFLRNGSNTNKCVPSPFQHSDALSQENMHDGAAVAHRRDCGLRCMPGFATKYMAGRAELTRSQQLAKYCSYEPYQLRRSGSPDVIRIGPAWMGGADMSGCRRADARQWRRSCWTSPTVNFNSMSRSGVQALSLLRAARKLSSASTHAVKLSARCAQAGLAARATGVSGACGVGVAVVEKDIEPNPGSASFAAIECWSPGARPPMVSAVKLVCGNANMPMYRLKDNSAFAPPVAEHLFYA</sequence>
<dbReference type="GeneID" id="72002400"/>
<name>A0ABQ8KAB8_9APHY</name>
<gene>
    <name evidence="2" type="ORF">C8Q71DRAFT_725044</name>
</gene>
<evidence type="ECO:0000313" key="3">
    <source>
        <dbReference type="Proteomes" id="UP000814176"/>
    </source>
</evidence>
<reference evidence="2 3" key="1">
    <citation type="journal article" date="2021" name="Environ. Microbiol.">
        <title>Gene family expansions and transcriptome signatures uncover fungal adaptations to wood decay.</title>
        <authorList>
            <person name="Hage H."/>
            <person name="Miyauchi S."/>
            <person name="Viragh M."/>
            <person name="Drula E."/>
            <person name="Min B."/>
            <person name="Chaduli D."/>
            <person name="Navarro D."/>
            <person name="Favel A."/>
            <person name="Norest M."/>
            <person name="Lesage-Meessen L."/>
            <person name="Balint B."/>
            <person name="Merenyi Z."/>
            <person name="de Eugenio L."/>
            <person name="Morin E."/>
            <person name="Martinez A.T."/>
            <person name="Baldrian P."/>
            <person name="Stursova M."/>
            <person name="Martinez M.J."/>
            <person name="Novotny C."/>
            <person name="Magnuson J.K."/>
            <person name="Spatafora J.W."/>
            <person name="Maurice S."/>
            <person name="Pangilinan J."/>
            <person name="Andreopoulos W."/>
            <person name="LaButti K."/>
            <person name="Hundley H."/>
            <person name="Na H."/>
            <person name="Kuo A."/>
            <person name="Barry K."/>
            <person name="Lipzen A."/>
            <person name="Henrissat B."/>
            <person name="Riley R."/>
            <person name="Ahrendt S."/>
            <person name="Nagy L.G."/>
            <person name="Grigoriev I.V."/>
            <person name="Martin F."/>
            <person name="Rosso M.N."/>
        </authorList>
    </citation>
    <scope>NUCLEOTIDE SEQUENCE [LARGE SCALE GENOMIC DNA]</scope>
    <source>
        <strain evidence="2 3">CIRM-BRFM 1785</strain>
    </source>
</reference>
<comment type="caution">
    <text evidence="2">The sequence shown here is derived from an EMBL/GenBank/DDBJ whole genome shotgun (WGS) entry which is preliminary data.</text>
</comment>
<accession>A0ABQ8KAB8</accession>
<organism evidence="2 3">
    <name type="scientific">Rhodofomes roseus</name>
    <dbReference type="NCBI Taxonomy" id="34475"/>
    <lineage>
        <taxon>Eukaryota</taxon>
        <taxon>Fungi</taxon>
        <taxon>Dikarya</taxon>
        <taxon>Basidiomycota</taxon>
        <taxon>Agaricomycotina</taxon>
        <taxon>Agaricomycetes</taxon>
        <taxon>Polyporales</taxon>
        <taxon>Rhodofomes</taxon>
    </lineage>
</organism>
<feature type="region of interest" description="Disordered" evidence="1">
    <location>
        <begin position="262"/>
        <end position="283"/>
    </location>
</feature>
<feature type="region of interest" description="Disordered" evidence="1">
    <location>
        <begin position="340"/>
        <end position="375"/>
    </location>
</feature>
<dbReference type="RefSeq" id="XP_047776988.1">
    <property type="nucleotide sequence ID" value="XM_047921668.1"/>
</dbReference>
<proteinExistence type="predicted"/>
<feature type="compositionally biased region" description="Basic and acidic residues" evidence="1">
    <location>
        <begin position="340"/>
        <end position="352"/>
    </location>
</feature>
<feature type="compositionally biased region" description="Basic and acidic residues" evidence="1">
    <location>
        <begin position="17"/>
        <end position="27"/>
    </location>
</feature>
<feature type="region of interest" description="Disordered" evidence="1">
    <location>
        <begin position="103"/>
        <end position="131"/>
    </location>
</feature>
<dbReference type="EMBL" id="JADCUA010000015">
    <property type="protein sequence ID" value="KAH9834457.1"/>
    <property type="molecule type" value="Genomic_DNA"/>
</dbReference>